<dbReference type="GO" id="GO:0005634">
    <property type="term" value="C:nucleus"/>
    <property type="evidence" value="ECO:0007669"/>
    <property type="project" value="UniProtKB-SubCell"/>
</dbReference>
<dbReference type="Proteomes" id="UP000694545">
    <property type="component" value="Unplaced"/>
</dbReference>
<feature type="compositionally biased region" description="Basic and acidic residues" evidence="7">
    <location>
        <begin position="451"/>
        <end position="465"/>
    </location>
</feature>
<evidence type="ECO:0000256" key="6">
    <source>
        <dbReference type="ARBA" id="ARBA00023242"/>
    </source>
</evidence>
<keyword evidence="6" id="KW-0539">Nucleus</keyword>
<feature type="region of interest" description="Disordered" evidence="7">
    <location>
        <begin position="1"/>
        <end position="68"/>
    </location>
</feature>
<keyword evidence="3" id="KW-0238">DNA-binding</keyword>
<dbReference type="FunFam" id="1.10.150.60:FF:000004">
    <property type="entry name" value="AT-rich interactive domain-containing protein 5B"/>
    <property type="match status" value="1"/>
</dbReference>
<evidence type="ECO:0000256" key="2">
    <source>
        <dbReference type="ARBA" id="ARBA00023015"/>
    </source>
</evidence>
<dbReference type="PROSITE" id="PS51011">
    <property type="entry name" value="ARID"/>
    <property type="match status" value="1"/>
</dbReference>
<keyword evidence="2" id="KW-0805">Transcription regulation</keyword>
<name>A0A8D2KWJ5_VARKO</name>
<reference evidence="9" key="2">
    <citation type="submission" date="2025-09" db="UniProtKB">
        <authorList>
            <consortium name="Ensembl"/>
        </authorList>
    </citation>
    <scope>IDENTIFICATION</scope>
</reference>
<dbReference type="GO" id="GO:0006357">
    <property type="term" value="P:regulation of transcription by RNA polymerase II"/>
    <property type="evidence" value="ECO:0007669"/>
    <property type="project" value="TreeGrafter"/>
</dbReference>
<evidence type="ECO:0000256" key="7">
    <source>
        <dbReference type="SAM" id="MobiDB-lite"/>
    </source>
</evidence>
<dbReference type="PANTHER" id="PTHR13964:SF25">
    <property type="entry name" value="AT-RICH INTERACTIVE DOMAIN-CONTAINING PROTEIN 5A"/>
    <property type="match status" value="1"/>
</dbReference>
<dbReference type="CTD" id="10865"/>
<dbReference type="PANTHER" id="PTHR13964">
    <property type="entry name" value="RBP-RELATED"/>
    <property type="match status" value="1"/>
</dbReference>
<dbReference type="OMA" id="DQMVPGK"/>
<evidence type="ECO:0000259" key="8">
    <source>
        <dbReference type="PROSITE" id="PS51011"/>
    </source>
</evidence>
<dbReference type="InterPro" id="IPR051232">
    <property type="entry name" value="ARID/SWI1_ChromRemod"/>
</dbReference>
<dbReference type="Pfam" id="PF01388">
    <property type="entry name" value="ARID"/>
    <property type="match status" value="1"/>
</dbReference>
<evidence type="ECO:0000256" key="1">
    <source>
        <dbReference type="ARBA" id="ARBA00004123"/>
    </source>
</evidence>
<dbReference type="Gene3D" id="1.10.150.60">
    <property type="entry name" value="ARID DNA-binding domain"/>
    <property type="match status" value="1"/>
</dbReference>
<proteinExistence type="predicted"/>
<keyword evidence="5" id="KW-0804">Transcription</keyword>
<comment type="subcellular location">
    <subcellularLocation>
        <location evidence="1">Nucleus</location>
    </subcellularLocation>
</comment>
<keyword evidence="10" id="KW-1185">Reference proteome</keyword>
<protein>
    <submittedName>
        <fullName evidence="9">AT-rich interaction domain 5A</fullName>
    </submittedName>
</protein>
<sequence>MAENESENSPEPGPAEGAAGGSPGAEGQPSAPEKVEQAESPAAKPEVPSEAQAAEESGDEQVPASAKEEEQSFLVNLYKFMKERDTPIERVPHLGFKQINLFKIYKVVEKLGAYELVTGRRLWKNVYDMLGGSPGSTSAATCTRRHYERLVLPYVRHLKGEDDKPLPPVKPRKPYKVSKEPKGDQAGGSGERKRAKKERSREQGLPEKTRADPSVTPKPANGEEQDLPQDHVEGGLPLTSSREPPESQAREGCHGACGAHGCSETYKQLFSGFYFKGNHGIMSPLAKKKLLAQVSKDESFYSHGKHLGHCLEHKEGRVRESPGSDVETQPQAPSAGQHPQERRTPGLEVAGCRGPPGAPQATKANGGTQKVLPSLRDGPADSRGPGGHPPTGPLIFRGYFHTSGGSAVHPQSGLPLRGPLEYYPGFKDFPESSSAYPPPGKDVLLGSLSQKRQDAPEDQPEDLRQKSRRPLPCWGGDGPQAAAFQLSSPGEKRGPSPFAHAKPSWAPTAAPLVRGGPQALKNGAAPLAPGQAAGAAQKKRPLEEDHFPPPRKLKAVAPFAKEAEPGSPLEPGPSPGGQVGLAKPKAAVPGSSYPVAPMPQVQDAYKGTMLRLPVSSAGPAEHLKGRSPPLIPPLCISPLVLPAFPTPLLTASIQPSDLCQPLGTSLAPYPAAYDSALRHRLYRFSTWHSQPAYASTHVPAFHRNTKL</sequence>
<evidence type="ECO:0000256" key="4">
    <source>
        <dbReference type="ARBA" id="ARBA00023159"/>
    </source>
</evidence>
<accession>A0A8D2KWJ5</accession>
<evidence type="ECO:0000256" key="5">
    <source>
        <dbReference type="ARBA" id="ARBA00023163"/>
    </source>
</evidence>
<dbReference type="SUPFAM" id="SSF46774">
    <property type="entry name" value="ARID-like"/>
    <property type="match status" value="1"/>
</dbReference>
<dbReference type="InterPro" id="IPR036431">
    <property type="entry name" value="ARID_dom_sf"/>
</dbReference>
<dbReference type="AlphaFoldDB" id="A0A8D2KWJ5"/>
<dbReference type="InterPro" id="IPR001606">
    <property type="entry name" value="ARID_dom"/>
</dbReference>
<evidence type="ECO:0000313" key="10">
    <source>
        <dbReference type="Proteomes" id="UP000694545"/>
    </source>
</evidence>
<feature type="region of interest" description="Disordered" evidence="7">
    <location>
        <begin position="159"/>
        <end position="255"/>
    </location>
</feature>
<feature type="compositionally biased region" description="Basic and acidic residues" evidence="7">
    <location>
        <begin position="199"/>
        <end position="211"/>
    </location>
</feature>
<feature type="region of interest" description="Disordered" evidence="7">
    <location>
        <begin position="451"/>
        <end position="587"/>
    </location>
</feature>
<evidence type="ECO:0000256" key="3">
    <source>
        <dbReference type="ARBA" id="ARBA00023125"/>
    </source>
</evidence>
<feature type="compositionally biased region" description="Low complexity" evidence="7">
    <location>
        <begin position="523"/>
        <end position="536"/>
    </location>
</feature>
<evidence type="ECO:0000313" key="9">
    <source>
        <dbReference type="Ensembl" id="ENSVKKP00000012408.1"/>
    </source>
</evidence>
<dbReference type="SMART" id="SM00501">
    <property type="entry name" value="BRIGHT"/>
    <property type="match status" value="1"/>
</dbReference>
<dbReference type="GO" id="GO:0000976">
    <property type="term" value="F:transcription cis-regulatory region binding"/>
    <property type="evidence" value="ECO:0007669"/>
    <property type="project" value="TreeGrafter"/>
</dbReference>
<dbReference type="Ensembl" id="ENSVKKT00000012708.1">
    <property type="protein sequence ID" value="ENSVKKP00000012408.1"/>
    <property type="gene ID" value="ENSVKKG00000008639.1"/>
</dbReference>
<reference evidence="9" key="1">
    <citation type="submission" date="2025-08" db="UniProtKB">
        <authorList>
            <consortium name="Ensembl"/>
        </authorList>
    </citation>
    <scope>IDENTIFICATION</scope>
</reference>
<feature type="compositionally biased region" description="Basic and acidic residues" evidence="7">
    <location>
        <begin position="243"/>
        <end position="253"/>
    </location>
</feature>
<keyword evidence="4" id="KW-0010">Activator</keyword>
<organism evidence="9 10">
    <name type="scientific">Varanus komodoensis</name>
    <name type="common">Komodo dragon</name>
    <dbReference type="NCBI Taxonomy" id="61221"/>
    <lineage>
        <taxon>Eukaryota</taxon>
        <taxon>Metazoa</taxon>
        <taxon>Chordata</taxon>
        <taxon>Craniata</taxon>
        <taxon>Vertebrata</taxon>
        <taxon>Euteleostomi</taxon>
        <taxon>Lepidosauria</taxon>
        <taxon>Squamata</taxon>
        <taxon>Bifurcata</taxon>
        <taxon>Unidentata</taxon>
        <taxon>Episquamata</taxon>
        <taxon>Toxicofera</taxon>
        <taxon>Anguimorpha</taxon>
        <taxon>Paleoanguimorpha</taxon>
        <taxon>Varanoidea</taxon>
        <taxon>Varanidae</taxon>
        <taxon>Varanus</taxon>
    </lineage>
</organism>
<dbReference type="RefSeq" id="XP_044293447.1">
    <property type="nucleotide sequence ID" value="XM_044437512.1"/>
</dbReference>
<feature type="region of interest" description="Disordered" evidence="7">
    <location>
        <begin position="316"/>
        <end position="398"/>
    </location>
</feature>
<dbReference type="GeneID" id="123027097"/>
<dbReference type="SMART" id="SM01014">
    <property type="entry name" value="ARID"/>
    <property type="match status" value="1"/>
</dbReference>
<feature type="domain" description="ARID" evidence="8">
    <location>
        <begin position="67"/>
        <end position="159"/>
    </location>
</feature>
<gene>
    <name evidence="9" type="primary">ARID5A</name>
</gene>